<dbReference type="AlphaFoldDB" id="A0A8C6T3K8"/>
<evidence type="ECO:0000256" key="1">
    <source>
        <dbReference type="SAM" id="MobiDB-lite"/>
    </source>
</evidence>
<sequence>MLNKREKKVTMSFAGQRRVLDDATRQRRLTRQLEALERDNFQDDPLSSLPPPGPTARLRPSARARSQKRRKTRGDHFKQRFRKNFTALLEEEVTAPPSAVCVCVCVCVTVTRCLVTHRETR</sequence>
<feature type="region of interest" description="Disordered" evidence="1">
    <location>
        <begin position="1"/>
        <end position="76"/>
    </location>
</feature>
<feature type="compositionally biased region" description="Basic residues" evidence="1">
    <location>
        <begin position="60"/>
        <end position="76"/>
    </location>
</feature>
<accession>A0A8C6T3K8</accession>
<evidence type="ECO:0000313" key="3">
    <source>
        <dbReference type="Proteomes" id="UP000694523"/>
    </source>
</evidence>
<proteinExistence type="predicted"/>
<name>A0A8C6T3K8_9GOBI</name>
<dbReference type="Proteomes" id="UP000694523">
    <property type="component" value="Unplaced"/>
</dbReference>
<reference evidence="2" key="1">
    <citation type="submission" date="2025-08" db="UniProtKB">
        <authorList>
            <consortium name="Ensembl"/>
        </authorList>
    </citation>
    <scope>IDENTIFICATION</scope>
</reference>
<reference evidence="2" key="2">
    <citation type="submission" date="2025-09" db="UniProtKB">
        <authorList>
            <consortium name="Ensembl"/>
        </authorList>
    </citation>
    <scope>IDENTIFICATION</scope>
</reference>
<keyword evidence="3" id="KW-1185">Reference proteome</keyword>
<protein>
    <submittedName>
        <fullName evidence="2">Uncharacterized protein</fullName>
    </submittedName>
</protein>
<organism evidence="2 3">
    <name type="scientific">Neogobius melanostomus</name>
    <name type="common">round goby</name>
    <dbReference type="NCBI Taxonomy" id="47308"/>
    <lineage>
        <taxon>Eukaryota</taxon>
        <taxon>Metazoa</taxon>
        <taxon>Chordata</taxon>
        <taxon>Craniata</taxon>
        <taxon>Vertebrata</taxon>
        <taxon>Euteleostomi</taxon>
        <taxon>Actinopterygii</taxon>
        <taxon>Neopterygii</taxon>
        <taxon>Teleostei</taxon>
        <taxon>Neoteleostei</taxon>
        <taxon>Acanthomorphata</taxon>
        <taxon>Gobiaria</taxon>
        <taxon>Gobiiformes</taxon>
        <taxon>Gobioidei</taxon>
        <taxon>Gobiidae</taxon>
        <taxon>Benthophilinae</taxon>
        <taxon>Neogobiini</taxon>
        <taxon>Neogobius</taxon>
    </lineage>
</organism>
<dbReference type="Ensembl" id="ENSNMLT00000016709.1">
    <property type="protein sequence ID" value="ENSNMLP00000014869.1"/>
    <property type="gene ID" value="ENSNMLG00000009876.1"/>
</dbReference>
<evidence type="ECO:0000313" key="2">
    <source>
        <dbReference type="Ensembl" id="ENSNMLP00000014869.1"/>
    </source>
</evidence>